<sequence>MPTRIVLDDHDEAVALAKAIELAGHEVVVITEREGSEGEPESYLVATPASRSELGDLLG</sequence>
<proteinExistence type="predicted"/>
<keyword evidence="3" id="KW-1185">Reference proteome</keyword>
<evidence type="ECO:0000313" key="3">
    <source>
        <dbReference type="Proteomes" id="UP000198815"/>
    </source>
</evidence>
<gene>
    <name evidence="2" type="ORF">SAMN05443377_10687</name>
</gene>
<dbReference type="OrthoDB" id="3731485at2"/>
<evidence type="ECO:0000256" key="1">
    <source>
        <dbReference type="SAM" id="MobiDB-lite"/>
    </source>
</evidence>
<dbReference type="EMBL" id="FOGZ01000006">
    <property type="protein sequence ID" value="SER69737.1"/>
    <property type="molecule type" value="Genomic_DNA"/>
</dbReference>
<reference evidence="2 3" key="1">
    <citation type="submission" date="2016-10" db="EMBL/GenBank/DDBJ databases">
        <authorList>
            <person name="de Groot N.N."/>
        </authorList>
    </citation>
    <scope>NUCLEOTIDE SEQUENCE [LARGE SCALE GENOMIC DNA]</scope>
    <source>
        <strain evidence="2 3">DSM 16859</strain>
    </source>
</reference>
<dbReference type="Proteomes" id="UP000198815">
    <property type="component" value="Unassembled WGS sequence"/>
</dbReference>
<accession>A0A1H9RAU2</accession>
<name>A0A1H9RAU2_9ACTN</name>
<organism evidence="2 3">
    <name type="scientific">Propionibacterium cyclohexanicum</name>
    <dbReference type="NCBI Taxonomy" id="64702"/>
    <lineage>
        <taxon>Bacteria</taxon>
        <taxon>Bacillati</taxon>
        <taxon>Actinomycetota</taxon>
        <taxon>Actinomycetes</taxon>
        <taxon>Propionibacteriales</taxon>
        <taxon>Propionibacteriaceae</taxon>
        <taxon>Propionibacterium</taxon>
    </lineage>
</organism>
<dbReference type="RefSeq" id="WP_091968431.1">
    <property type="nucleotide sequence ID" value="NZ_FOGZ01000006.1"/>
</dbReference>
<feature type="region of interest" description="Disordered" evidence="1">
    <location>
        <begin position="33"/>
        <end position="59"/>
    </location>
</feature>
<dbReference type="STRING" id="64702.SAMN05443377_10687"/>
<protein>
    <submittedName>
        <fullName evidence="2">Uncharacterized protein</fullName>
    </submittedName>
</protein>
<evidence type="ECO:0000313" key="2">
    <source>
        <dbReference type="EMBL" id="SER69737.1"/>
    </source>
</evidence>
<dbReference type="AlphaFoldDB" id="A0A1H9RAU2"/>